<evidence type="ECO:0000256" key="1">
    <source>
        <dbReference type="SAM" id="MobiDB-lite"/>
    </source>
</evidence>
<gene>
    <name evidence="3" type="ORF">RY831_10345</name>
</gene>
<dbReference type="InterPro" id="IPR011033">
    <property type="entry name" value="PRC_barrel-like_sf"/>
</dbReference>
<evidence type="ECO:0000313" key="3">
    <source>
        <dbReference type="EMBL" id="MEC4719551.1"/>
    </source>
</evidence>
<reference evidence="3 4" key="1">
    <citation type="submission" date="2023-10" db="EMBL/GenBank/DDBJ databases">
        <title>Noviherbaspirillum sp. CPCC 100848 genome assembly.</title>
        <authorList>
            <person name="Li X.Y."/>
            <person name="Fang X.M."/>
        </authorList>
    </citation>
    <scope>NUCLEOTIDE SEQUENCE [LARGE SCALE GENOMIC DNA]</scope>
    <source>
        <strain evidence="3 4">CPCC 100848</strain>
    </source>
</reference>
<organism evidence="3 4">
    <name type="scientific">Noviherbaspirillum album</name>
    <dbReference type="NCBI Taxonomy" id="3080276"/>
    <lineage>
        <taxon>Bacteria</taxon>
        <taxon>Pseudomonadati</taxon>
        <taxon>Pseudomonadota</taxon>
        <taxon>Betaproteobacteria</taxon>
        <taxon>Burkholderiales</taxon>
        <taxon>Oxalobacteraceae</taxon>
        <taxon>Noviherbaspirillum</taxon>
    </lineage>
</organism>
<evidence type="ECO:0000259" key="2">
    <source>
        <dbReference type="Pfam" id="PF05239"/>
    </source>
</evidence>
<proteinExistence type="predicted"/>
<dbReference type="Proteomes" id="UP001352263">
    <property type="component" value="Unassembled WGS sequence"/>
</dbReference>
<dbReference type="EMBL" id="JAWIIV010000007">
    <property type="protein sequence ID" value="MEC4719551.1"/>
    <property type="molecule type" value="Genomic_DNA"/>
</dbReference>
<comment type="caution">
    <text evidence="3">The sequence shown here is derived from an EMBL/GenBank/DDBJ whole genome shotgun (WGS) entry which is preliminary data.</text>
</comment>
<feature type="region of interest" description="Disordered" evidence="1">
    <location>
        <begin position="1"/>
        <end position="22"/>
    </location>
</feature>
<protein>
    <submittedName>
        <fullName evidence="3">PRC-barrel domain-containing protein</fullName>
    </submittedName>
</protein>
<feature type="domain" description="PRC-barrel" evidence="2">
    <location>
        <begin position="33"/>
        <end position="94"/>
    </location>
</feature>
<dbReference type="Pfam" id="PF05239">
    <property type="entry name" value="PRC"/>
    <property type="match status" value="1"/>
</dbReference>
<name>A0ABU6J7C4_9BURK</name>
<sequence length="99" mass="10987">MQITVGRRPRHPRPRSGPARFVPLGAHESSTADLLHGCPVVTASGQRIGIVDRLMIDAVTHQLRYVMLAKRRNSAVVALPWHALYFDAGQSRLVFYTLG</sequence>
<accession>A0ABU6J7C4</accession>
<dbReference type="Gene3D" id="2.30.30.240">
    <property type="entry name" value="PRC-barrel domain"/>
    <property type="match status" value="1"/>
</dbReference>
<evidence type="ECO:0000313" key="4">
    <source>
        <dbReference type="Proteomes" id="UP001352263"/>
    </source>
</evidence>
<dbReference type="InterPro" id="IPR027275">
    <property type="entry name" value="PRC-brl_dom"/>
</dbReference>
<keyword evidence="4" id="KW-1185">Reference proteome</keyword>
<dbReference type="RefSeq" id="WP_326506267.1">
    <property type="nucleotide sequence ID" value="NZ_JAWIIV010000007.1"/>
</dbReference>
<dbReference type="SUPFAM" id="SSF50346">
    <property type="entry name" value="PRC-barrel domain"/>
    <property type="match status" value="1"/>
</dbReference>